<dbReference type="InterPro" id="IPR006311">
    <property type="entry name" value="TAT_signal"/>
</dbReference>
<dbReference type="InterPro" id="IPR012938">
    <property type="entry name" value="Glc/Sorbosone_DH"/>
</dbReference>
<dbReference type="Pfam" id="PF07995">
    <property type="entry name" value="GSDH"/>
    <property type="match status" value="1"/>
</dbReference>
<evidence type="ECO:0000313" key="5">
    <source>
        <dbReference type="Proteomes" id="UP000654257"/>
    </source>
</evidence>
<dbReference type="EMBL" id="BMCU01000001">
    <property type="protein sequence ID" value="GGF94745.1"/>
    <property type="molecule type" value="Genomic_DNA"/>
</dbReference>
<gene>
    <name evidence="4" type="primary">gcd</name>
    <name evidence="4" type="ORF">GCM10007304_05770</name>
</gene>
<protein>
    <submittedName>
        <fullName evidence="4">Glucose dehydrogenase</fullName>
    </submittedName>
</protein>
<sequence>MTRIHPTGRRLFLAVTAGALALTTACSSGGSSADAGPVSSTAAPSTSSESAAADSPATQPAAGPPPDVDVTVLASGLDHPWDVVRAPDGTILTGERSGRFVAIGADGQQRTVAADMTDFFAGSETGLMGIALATDFASTRTLYTCQGFEDSSTTDIRVQSWTAAPDWSSLTPVRTVVDGFPVTSGRHGGCRILPRDDGTLLIGTGDSAQASVPQDRNSLGGKVLRVDAVTGQPPADNPDPTSPIFTLGHRNVQGLAARPGSDQVFSVEQGTSRDDEVNLLESGANYGYRPDRNGNGYDESVAMTDPERVPGALAATWSSGPATVATASGSFLTGAAWGSWNGALAVGVQKDMEVLLLQISDDGKTVTNEAKIDALSGTHGRIRTVSAQPDGSLLVTTDNGDNEDEVLVVTPK</sequence>
<reference evidence="4" key="2">
    <citation type="submission" date="2020-09" db="EMBL/GenBank/DDBJ databases">
        <authorList>
            <person name="Sun Q."/>
            <person name="Sedlacek I."/>
        </authorList>
    </citation>
    <scope>NUCLEOTIDE SEQUENCE</scope>
    <source>
        <strain evidence="4">CCM 7905</strain>
    </source>
</reference>
<dbReference type="AlphaFoldDB" id="A0A917CQT6"/>
<evidence type="ECO:0000313" key="4">
    <source>
        <dbReference type="EMBL" id="GGF94745.1"/>
    </source>
</evidence>
<feature type="chain" id="PRO_5039334494" evidence="2">
    <location>
        <begin position="22"/>
        <end position="412"/>
    </location>
</feature>
<feature type="signal peptide" evidence="2">
    <location>
        <begin position="1"/>
        <end position="21"/>
    </location>
</feature>
<dbReference type="Proteomes" id="UP000654257">
    <property type="component" value="Unassembled WGS sequence"/>
</dbReference>
<proteinExistence type="predicted"/>
<dbReference type="PANTHER" id="PTHR19328:SF13">
    <property type="entry name" value="HIPL1 PROTEIN"/>
    <property type="match status" value="1"/>
</dbReference>
<dbReference type="InterPro" id="IPR011042">
    <property type="entry name" value="6-blade_b-propeller_TolB-like"/>
</dbReference>
<comment type="caution">
    <text evidence="4">The sequence shown here is derived from an EMBL/GenBank/DDBJ whole genome shotgun (WGS) entry which is preliminary data.</text>
</comment>
<dbReference type="PROSITE" id="PS51257">
    <property type="entry name" value="PROKAR_LIPOPROTEIN"/>
    <property type="match status" value="1"/>
</dbReference>
<feature type="domain" description="Glucose/Sorbosone dehydrogenase" evidence="3">
    <location>
        <begin position="77"/>
        <end position="401"/>
    </location>
</feature>
<evidence type="ECO:0000259" key="3">
    <source>
        <dbReference type="Pfam" id="PF07995"/>
    </source>
</evidence>
<feature type="region of interest" description="Disordered" evidence="1">
    <location>
        <begin position="29"/>
        <end position="69"/>
    </location>
</feature>
<evidence type="ECO:0000256" key="2">
    <source>
        <dbReference type="SAM" id="SignalP"/>
    </source>
</evidence>
<dbReference type="InterPro" id="IPR011041">
    <property type="entry name" value="Quinoprot_gluc/sorb_DH_b-prop"/>
</dbReference>
<dbReference type="SUPFAM" id="SSF50952">
    <property type="entry name" value="Soluble quinoprotein glucose dehydrogenase"/>
    <property type="match status" value="1"/>
</dbReference>
<dbReference type="Gene3D" id="2.120.10.30">
    <property type="entry name" value="TolB, C-terminal domain"/>
    <property type="match status" value="1"/>
</dbReference>
<keyword evidence="2" id="KW-0732">Signal</keyword>
<feature type="compositionally biased region" description="Low complexity" evidence="1">
    <location>
        <begin position="29"/>
        <end position="61"/>
    </location>
</feature>
<keyword evidence="5" id="KW-1185">Reference proteome</keyword>
<organism evidence="4 5">
    <name type="scientific">Rhodococcoides trifolii</name>
    <dbReference type="NCBI Taxonomy" id="908250"/>
    <lineage>
        <taxon>Bacteria</taxon>
        <taxon>Bacillati</taxon>
        <taxon>Actinomycetota</taxon>
        <taxon>Actinomycetes</taxon>
        <taxon>Mycobacteriales</taxon>
        <taxon>Nocardiaceae</taxon>
        <taxon>Rhodococcoides</taxon>
    </lineage>
</organism>
<accession>A0A917CQT6</accession>
<name>A0A917CQT6_9NOCA</name>
<dbReference type="PANTHER" id="PTHR19328">
    <property type="entry name" value="HEDGEHOG-INTERACTING PROTEIN"/>
    <property type="match status" value="1"/>
</dbReference>
<evidence type="ECO:0000256" key="1">
    <source>
        <dbReference type="SAM" id="MobiDB-lite"/>
    </source>
</evidence>
<dbReference type="RefSeq" id="WP_188543171.1">
    <property type="nucleotide sequence ID" value="NZ_BMCU01000001.1"/>
</dbReference>
<reference evidence="4" key="1">
    <citation type="journal article" date="2014" name="Int. J. Syst. Evol. Microbiol.">
        <title>Complete genome sequence of Corynebacterium casei LMG S-19264T (=DSM 44701T), isolated from a smear-ripened cheese.</title>
        <authorList>
            <consortium name="US DOE Joint Genome Institute (JGI-PGF)"/>
            <person name="Walter F."/>
            <person name="Albersmeier A."/>
            <person name="Kalinowski J."/>
            <person name="Ruckert C."/>
        </authorList>
    </citation>
    <scope>NUCLEOTIDE SEQUENCE</scope>
    <source>
        <strain evidence="4">CCM 7905</strain>
    </source>
</reference>
<dbReference type="PROSITE" id="PS51318">
    <property type="entry name" value="TAT"/>
    <property type="match status" value="1"/>
</dbReference>